<gene>
    <name evidence="1" type="ORF">L6164_014149</name>
</gene>
<evidence type="ECO:0000313" key="1">
    <source>
        <dbReference type="EMBL" id="KAI4335511.1"/>
    </source>
</evidence>
<dbReference type="EMBL" id="CM039431">
    <property type="protein sequence ID" value="KAI4335511.1"/>
    <property type="molecule type" value="Genomic_DNA"/>
</dbReference>
<keyword evidence="2" id="KW-1185">Reference proteome</keyword>
<name>A0ACB9NGY4_BAUVA</name>
<reference evidence="1 2" key="1">
    <citation type="journal article" date="2022" name="DNA Res.">
        <title>Chromosomal-level genome assembly of the orchid tree Bauhinia variegata (Leguminosae; Cercidoideae) supports the allotetraploid origin hypothesis of Bauhinia.</title>
        <authorList>
            <person name="Zhong Y."/>
            <person name="Chen Y."/>
            <person name="Zheng D."/>
            <person name="Pang J."/>
            <person name="Liu Y."/>
            <person name="Luo S."/>
            <person name="Meng S."/>
            <person name="Qian L."/>
            <person name="Wei D."/>
            <person name="Dai S."/>
            <person name="Zhou R."/>
        </authorList>
    </citation>
    <scope>NUCLEOTIDE SEQUENCE [LARGE SCALE GENOMIC DNA]</scope>
    <source>
        <strain evidence="1">BV-YZ2020</strain>
    </source>
</reference>
<evidence type="ECO:0000313" key="2">
    <source>
        <dbReference type="Proteomes" id="UP000828941"/>
    </source>
</evidence>
<comment type="caution">
    <text evidence="1">The sequence shown here is derived from an EMBL/GenBank/DDBJ whole genome shotgun (WGS) entry which is preliminary data.</text>
</comment>
<proteinExistence type="predicted"/>
<organism evidence="1 2">
    <name type="scientific">Bauhinia variegata</name>
    <name type="common">Purple orchid tree</name>
    <name type="synonym">Phanera variegata</name>
    <dbReference type="NCBI Taxonomy" id="167791"/>
    <lineage>
        <taxon>Eukaryota</taxon>
        <taxon>Viridiplantae</taxon>
        <taxon>Streptophyta</taxon>
        <taxon>Embryophyta</taxon>
        <taxon>Tracheophyta</taxon>
        <taxon>Spermatophyta</taxon>
        <taxon>Magnoliopsida</taxon>
        <taxon>eudicotyledons</taxon>
        <taxon>Gunneridae</taxon>
        <taxon>Pentapetalae</taxon>
        <taxon>rosids</taxon>
        <taxon>fabids</taxon>
        <taxon>Fabales</taxon>
        <taxon>Fabaceae</taxon>
        <taxon>Cercidoideae</taxon>
        <taxon>Cercideae</taxon>
        <taxon>Bauhiniinae</taxon>
        <taxon>Bauhinia</taxon>
    </lineage>
</organism>
<sequence length="116" mass="12554">MLVTGRSSILTSLTPYLSAKKNGTSFAKTLAKKRDSQESIKTPHQSFLPLRVSKSTLARAAIAVFGLGFIDAGYSGDWSRIGVITPESEQLLKLAAFLVVPFCVFLIITFPSESKS</sequence>
<dbReference type="Proteomes" id="UP000828941">
    <property type="component" value="Chromosome 6"/>
</dbReference>
<accession>A0ACB9NGY4</accession>
<protein>
    <submittedName>
        <fullName evidence="1">Uncharacterized protein</fullName>
    </submittedName>
</protein>